<feature type="transmembrane region" description="Helical" evidence="1">
    <location>
        <begin position="6"/>
        <end position="24"/>
    </location>
</feature>
<evidence type="ECO:0000313" key="2">
    <source>
        <dbReference type="EMBL" id="QNN78459.1"/>
    </source>
</evidence>
<organism evidence="2 3">
    <name type="scientific">Pseudoxanthomonas mexicana</name>
    <dbReference type="NCBI Taxonomy" id="128785"/>
    <lineage>
        <taxon>Bacteria</taxon>
        <taxon>Pseudomonadati</taxon>
        <taxon>Pseudomonadota</taxon>
        <taxon>Gammaproteobacteria</taxon>
        <taxon>Lysobacterales</taxon>
        <taxon>Lysobacteraceae</taxon>
        <taxon>Pseudoxanthomonas</taxon>
    </lineage>
</organism>
<keyword evidence="1" id="KW-1133">Transmembrane helix</keyword>
<feature type="transmembrane region" description="Helical" evidence="1">
    <location>
        <begin position="44"/>
        <end position="62"/>
    </location>
</feature>
<name>A0A7G9TED4_PSEMX</name>
<dbReference type="InterPro" id="IPR029062">
    <property type="entry name" value="Class_I_gatase-like"/>
</dbReference>
<dbReference type="AlphaFoldDB" id="A0A7G9TED4"/>
<reference evidence="2 3" key="1">
    <citation type="submission" date="2020-08" db="EMBL/GenBank/DDBJ databases">
        <title>Streptomycin Non-resistant strain, P. mexicana.</title>
        <authorList>
            <person name="Ganesh-Kumar S."/>
            <person name="Zhe T."/>
            <person name="Yu Z."/>
            <person name="Min Y."/>
        </authorList>
    </citation>
    <scope>NUCLEOTIDE SEQUENCE [LARGE SCALE GENOMIC DNA]</scope>
    <source>
        <strain evidence="2 3">GTZY2</strain>
    </source>
</reference>
<keyword evidence="2" id="KW-0378">Hydrolase</keyword>
<sequence>MTLPALPPWLLACLLALGVLLAWARLIARRRGASTDVRGSRSRFLLLCALQPICALLLYFTLLPPRQASTPGTLVVMTANAGQVALPAALQGQPRVALPEATATDGSERVPDLGTALRRHPDAGTLHVVGDGLEARDRDALGDRRIVFSPAALPRGVVELAPVGDVAPGDTFIASGRVNDVPKATVMLFDPAGQRIDAGPVDARGRFRLTGVARLPGPALFRVEVREAGGRVADAASLPVWTQPSPPPRAWVLAGAPNAEGKYLRRWATDVGIPLHLQISLGGGIQLGDAPLPMNAETLRRFDLLVLDARSAAGLGEAQRAALGAAVRDGLGVLVRADGPIPAPVQRLLGIPAVGSEEVEFHLPRPAPDDDAWRARRGAGTADLPVDADAVPAGLPVLTRRTARMPVGDDVALLRDATGAPLAWWHVMGRGRVGVWTPADTYTLVLAGHADVHAALWSQAFATLARAGAPAIAAIPDEARAGERAALCGIADEARIVAPDGTTTRMLRDPATGNARCAGFWPRDAGWHQLKVGDAATPFFVRARDDAPSLHRAAVRLQTLQRAARAEAAATLAVSEGARGPAWPWFLAWLAASALLWWLERRRSAPG</sequence>
<gene>
    <name evidence="2" type="ORF">IAE60_03195</name>
</gene>
<evidence type="ECO:0000313" key="3">
    <source>
        <dbReference type="Proteomes" id="UP000515838"/>
    </source>
</evidence>
<protein>
    <submittedName>
        <fullName evidence="2">Carboxypeptidase regulatory-like domain-containing protein</fullName>
    </submittedName>
</protein>
<dbReference type="Proteomes" id="UP000515838">
    <property type="component" value="Chromosome"/>
</dbReference>
<dbReference type="GO" id="GO:0004180">
    <property type="term" value="F:carboxypeptidase activity"/>
    <property type="evidence" value="ECO:0007669"/>
    <property type="project" value="UniProtKB-KW"/>
</dbReference>
<dbReference type="SUPFAM" id="SSF52317">
    <property type="entry name" value="Class I glutamine amidotransferase-like"/>
    <property type="match status" value="1"/>
</dbReference>
<keyword evidence="1" id="KW-0812">Transmembrane</keyword>
<keyword evidence="2" id="KW-0121">Carboxypeptidase</keyword>
<accession>A0A7G9TED4</accession>
<dbReference type="RefSeq" id="WP_187573844.1">
    <property type="nucleotide sequence ID" value="NZ_CP060731.1"/>
</dbReference>
<proteinExistence type="predicted"/>
<dbReference type="Gene3D" id="3.40.50.880">
    <property type="match status" value="1"/>
</dbReference>
<dbReference type="GeneID" id="81469955"/>
<keyword evidence="1" id="KW-0472">Membrane</keyword>
<dbReference type="EMBL" id="CP060731">
    <property type="protein sequence ID" value="QNN78459.1"/>
    <property type="molecule type" value="Genomic_DNA"/>
</dbReference>
<evidence type="ECO:0000256" key="1">
    <source>
        <dbReference type="SAM" id="Phobius"/>
    </source>
</evidence>
<feature type="transmembrane region" description="Helical" evidence="1">
    <location>
        <begin position="582"/>
        <end position="599"/>
    </location>
</feature>
<keyword evidence="2" id="KW-0645">Protease</keyword>